<gene>
    <name evidence="2" type="ORF">EZ428_13725</name>
</gene>
<keyword evidence="3" id="KW-1185">Reference proteome</keyword>
<keyword evidence="1" id="KW-0812">Transmembrane</keyword>
<evidence type="ECO:0008006" key="4">
    <source>
        <dbReference type="Google" id="ProtNLM"/>
    </source>
</evidence>
<accession>A0A4R0MTD6</accession>
<evidence type="ECO:0000256" key="1">
    <source>
        <dbReference type="SAM" id="Phobius"/>
    </source>
</evidence>
<feature type="transmembrane region" description="Helical" evidence="1">
    <location>
        <begin position="20"/>
        <end position="38"/>
    </location>
</feature>
<dbReference type="Pfam" id="PF12730">
    <property type="entry name" value="ABC2_membrane_4"/>
    <property type="match status" value="1"/>
</dbReference>
<evidence type="ECO:0000313" key="2">
    <source>
        <dbReference type="EMBL" id="TCC90331.1"/>
    </source>
</evidence>
<dbReference type="CDD" id="cd21809">
    <property type="entry name" value="ABC-2_lan_permease-like"/>
    <property type="match status" value="1"/>
</dbReference>
<dbReference type="OrthoDB" id="5946463at2"/>
<dbReference type="PANTHER" id="PTHR37305:SF1">
    <property type="entry name" value="MEMBRANE PROTEIN"/>
    <property type="match status" value="1"/>
</dbReference>
<dbReference type="PANTHER" id="PTHR37305">
    <property type="entry name" value="INTEGRAL MEMBRANE PROTEIN-RELATED"/>
    <property type="match status" value="1"/>
</dbReference>
<keyword evidence="1" id="KW-0472">Membrane</keyword>
<protein>
    <recommendedName>
        <fullName evidence="4">ABC transporter permease</fullName>
    </recommendedName>
</protein>
<feature type="transmembrane region" description="Helical" evidence="1">
    <location>
        <begin position="113"/>
        <end position="137"/>
    </location>
</feature>
<proteinExistence type="predicted"/>
<name>A0A4R0MTD6_9SPHI</name>
<feature type="transmembrane region" description="Helical" evidence="1">
    <location>
        <begin position="233"/>
        <end position="253"/>
    </location>
</feature>
<feature type="transmembrane region" description="Helical" evidence="1">
    <location>
        <begin position="63"/>
        <end position="85"/>
    </location>
</feature>
<reference evidence="2 3" key="1">
    <citation type="submission" date="2019-02" db="EMBL/GenBank/DDBJ databases">
        <title>Pedobacter sp. RP-1-13 sp. nov., isolated from Arctic soil.</title>
        <authorList>
            <person name="Dahal R.H."/>
        </authorList>
    </citation>
    <scope>NUCLEOTIDE SEQUENCE [LARGE SCALE GENOMIC DNA]</scope>
    <source>
        <strain evidence="2 3">RP-1-13</strain>
    </source>
</reference>
<feature type="transmembrane region" description="Helical" evidence="1">
    <location>
        <begin position="185"/>
        <end position="209"/>
    </location>
</feature>
<evidence type="ECO:0000313" key="3">
    <source>
        <dbReference type="Proteomes" id="UP000292884"/>
    </source>
</evidence>
<feature type="transmembrane region" description="Helical" evidence="1">
    <location>
        <begin position="157"/>
        <end position="178"/>
    </location>
</feature>
<dbReference type="Proteomes" id="UP000292884">
    <property type="component" value="Unassembled WGS sequence"/>
</dbReference>
<sequence>MSLAISLKSEFLKTKRSPTWILTLIMAAFAPAFMLLVFQEEQDGHLSDDIARVSKDAWNFYHYQGWGIISMVFLPMFVVLMSTLLPQIEFRNHTWKQVFAAPQSLGKLYFSKFLLFQFFILAFIALHIILVGISGYFSGILNPRFNFSGNHLDWLKMLMQLGKTYVAILALSTFQFWMGMRFKSFLVPIGVGVLMSILGMINMIGFPVVDADKYFFNFSGFIVIKSNAAKVPYVLWSSAAYAAAFLILGFLDFSRIKER</sequence>
<comment type="caution">
    <text evidence="2">The sequence shown here is derived from an EMBL/GenBank/DDBJ whole genome shotgun (WGS) entry which is preliminary data.</text>
</comment>
<organism evidence="2 3">
    <name type="scientific">Pedobacter frigiditerrae</name>
    <dbReference type="NCBI Taxonomy" id="2530452"/>
    <lineage>
        <taxon>Bacteria</taxon>
        <taxon>Pseudomonadati</taxon>
        <taxon>Bacteroidota</taxon>
        <taxon>Sphingobacteriia</taxon>
        <taxon>Sphingobacteriales</taxon>
        <taxon>Sphingobacteriaceae</taxon>
        <taxon>Pedobacter</taxon>
    </lineage>
</organism>
<dbReference type="RefSeq" id="WP_131553732.1">
    <property type="nucleotide sequence ID" value="NZ_SJSK01000003.1"/>
</dbReference>
<keyword evidence="1" id="KW-1133">Transmembrane helix</keyword>
<dbReference type="EMBL" id="SJSK01000003">
    <property type="protein sequence ID" value="TCC90331.1"/>
    <property type="molecule type" value="Genomic_DNA"/>
</dbReference>
<dbReference type="AlphaFoldDB" id="A0A4R0MTD6"/>